<reference evidence="1" key="1">
    <citation type="submission" date="2025-08" db="UniProtKB">
        <authorList>
            <consortium name="Ensembl"/>
        </authorList>
    </citation>
    <scope>IDENTIFICATION</scope>
</reference>
<dbReference type="SUPFAM" id="SSF51735">
    <property type="entry name" value="NAD(P)-binding Rossmann-fold domains"/>
    <property type="match status" value="1"/>
</dbReference>
<dbReference type="GeneTree" id="ENSGT00940000165449"/>
<evidence type="ECO:0008006" key="3">
    <source>
        <dbReference type="Google" id="ProtNLM"/>
    </source>
</evidence>
<evidence type="ECO:0000313" key="2">
    <source>
        <dbReference type="Proteomes" id="UP000694546"/>
    </source>
</evidence>
<sequence>MAAPVVVVQGASRGLGLEFCKQLLKWKTPAVVIATCRHPDACQELQALAARGPGTGTGTLSLLQLDVDREDDVRGAAERVAALFGGVDLMINCSAMLHPSGRGETSLRNVSAQGVMATVSTNTVGPLLMAKYFSPLLMKGGGAFGAQPPERSQQHRGLLVNMTARVGSIGDNALGGWYSYRLSKAALNMVTKTLSVELGRSSNNKVVCVSLHPGTVATDLSAPYHRGVPADRLFSPQHSVSLLLALIQTLSMEHTGGAYSWDGAPIPW</sequence>
<dbReference type="Proteomes" id="UP000694546">
    <property type="component" value="Chromosome 15"/>
</dbReference>
<dbReference type="AlphaFoldDB" id="A0A8C5C514"/>
<dbReference type="InterPro" id="IPR002347">
    <property type="entry name" value="SDR_fam"/>
</dbReference>
<dbReference type="InterPro" id="IPR051468">
    <property type="entry name" value="Fungal_SecMetab_SDRs"/>
</dbReference>
<gene>
    <name evidence="1" type="primary">zgc:65997</name>
</gene>
<dbReference type="OMA" id="HRNVPKD"/>
<dbReference type="CDD" id="cd05325">
    <property type="entry name" value="carb_red_sniffer_like_SDR_c"/>
    <property type="match status" value="1"/>
</dbReference>
<dbReference type="Pfam" id="PF00106">
    <property type="entry name" value="adh_short"/>
    <property type="match status" value="1"/>
</dbReference>
<proteinExistence type="predicted"/>
<dbReference type="GO" id="GO:0005737">
    <property type="term" value="C:cytoplasm"/>
    <property type="evidence" value="ECO:0007669"/>
    <property type="project" value="TreeGrafter"/>
</dbReference>
<evidence type="ECO:0000313" key="1">
    <source>
        <dbReference type="Ensembl" id="ENSGMOP00000055335.1"/>
    </source>
</evidence>
<accession>A0A8C5C514</accession>
<dbReference type="GO" id="GO:0016491">
    <property type="term" value="F:oxidoreductase activity"/>
    <property type="evidence" value="ECO:0007669"/>
    <property type="project" value="TreeGrafter"/>
</dbReference>
<dbReference type="PANTHER" id="PTHR43544:SF12">
    <property type="entry name" value="NAD(P)-BINDING ROSSMANN-FOLD SUPERFAMILY PROTEIN"/>
    <property type="match status" value="1"/>
</dbReference>
<dbReference type="Gene3D" id="3.40.50.720">
    <property type="entry name" value="NAD(P)-binding Rossmann-like Domain"/>
    <property type="match status" value="1"/>
</dbReference>
<name>A0A8C5C514_GADMO</name>
<keyword evidence="2" id="KW-1185">Reference proteome</keyword>
<organism evidence="1 2">
    <name type="scientific">Gadus morhua</name>
    <name type="common">Atlantic cod</name>
    <dbReference type="NCBI Taxonomy" id="8049"/>
    <lineage>
        <taxon>Eukaryota</taxon>
        <taxon>Metazoa</taxon>
        <taxon>Chordata</taxon>
        <taxon>Craniata</taxon>
        <taxon>Vertebrata</taxon>
        <taxon>Euteleostomi</taxon>
        <taxon>Actinopterygii</taxon>
        <taxon>Neopterygii</taxon>
        <taxon>Teleostei</taxon>
        <taxon>Neoteleostei</taxon>
        <taxon>Acanthomorphata</taxon>
        <taxon>Zeiogadaria</taxon>
        <taxon>Gadariae</taxon>
        <taxon>Gadiformes</taxon>
        <taxon>Gadoidei</taxon>
        <taxon>Gadidae</taxon>
        <taxon>Gadus</taxon>
    </lineage>
</organism>
<dbReference type="InterPro" id="IPR036291">
    <property type="entry name" value="NAD(P)-bd_dom_sf"/>
</dbReference>
<dbReference type="PANTHER" id="PTHR43544">
    <property type="entry name" value="SHORT-CHAIN DEHYDROGENASE/REDUCTASE"/>
    <property type="match status" value="1"/>
</dbReference>
<protein>
    <recommendedName>
        <fullName evidence="3">C-factor</fullName>
    </recommendedName>
</protein>
<dbReference type="PRINTS" id="PR00081">
    <property type="entry name" value="GDHRDH"/>
</dbReference>
<reference evidence="1" key="2">
    <citation type="submission" date="2025-09" db="UniProtKB">
        <authorList>
            <consortium name="Ensembl"/>
        </authorList>
    </citation>
    <scope>IDENTIFICATION</scope>
</reference>
<dbReference type="OrthoDB" id="5296at2759"/>
<dbReference type="Ensembl" id="ENSGMOT00000031641.1">
    <property type="protein sequence ID" value="ENSGMOP00000055335.1"/>
    <property type="gene ID" value="ENSGMOG00000034113.1"/>
</dbReference>